<proteinExistence type="predicted"/>
<sequence>MREIQSRCLAAISASGVELEGWLLSEDLPDRSLSLTELVELAQLSTTSPEAKAAIWAEAVRLAQADPQLWLTVIVALMAPELSFTVRQFVDESGAESEDVVGDLFLGVLEALRGVDPGMNRLLGHLKRVARARVANPLAGRPSGYGAVPAVRAVPLAPPTGHVDLVLADAVAHHFLTRAEAELIARTYIEGLALSVVARELGFPPGQGESARSHAARKLIEYVQRTGDWSARRCRH</sequence>
<evidence type="ECO:0000313" key="2">
    <source>
        <dbReference type="Proteomes" id="UP000286716"/>
    </source>
</evidence>
<organism evidence="1 2">
    <name type="scientific">Amycolatopsis balhimycina DSM 5908</name>
    <dbReference type="NCBI Taxonomy" id="1081091"/>
    <lineage>
        <taxon>Bacteria</taxon>
        <taxon>Bacillati</taxon>
        <taxon>Actinomycetota</taxon>
        <taxon>Actinomycetes</taxon>
        <taxon>Pseudonocardiales</taxon>
        <taxon>Pseudonocardiaceae</taxon>
        <taxon>Amycolatopsis</taxon>
    </lineage>
</organism>
<dbReference type="Proteomes" id="UP000286716">
    <property type="component" value="Unassembled WGS sequence"/>
</dbReference>
<comment type="caution">
    <text evidence="1">The sequence shown here is derived from an EMBL/GenBank/DDBJ whole genome shotgun (WGS) entry which is preliminary data.</text>
</comment>
<evidence type="ECO:0000313" key="1">
    <source>
        <dbReference type="EMBL" id="RSM40037.1"/>
    </source>
</evidence>
<keyword evidence="2" id="KW-1185">Reference proteome</keyword>
<dbReference type="AlphaFoldDB" id="A0A428WAS3"/>
<name>A0A428WAS3_AMYBA</name>
<accession>A0A428WAS3</accession>
<gene>
    <name evidence="1" type="ORF">DMA12_28370</name>
</gene>
<reference evidence="1 2" key="1">
    <citation type="submission" date="2018-05" db="EMBL/GenBank/DDBJ databases">
        <title>Evolution of GPA BGCs.</title>
        <authorList>
            <person name="Waglechner N."/>
            <person name="Wright G.D."/>
        </authorList>
    </citation>
    <scope>NUCLEOTIDE SEQUENCE [LARGE SCALE GENOMIC DNA]</scope>
    <source>
        <strain evidence="1 2">DSM 5908</strain>
    </source>
</reference>
<dbReference type="EMBL" id="QHHU01000042">
    <property type="protein sequence ID" value="RSM40037.1"/>
    <property type="molecule type" value="Genomic_DNA"/>
</dbReference>
<evidence type="ECO:0008006" key="3">
    <source>
        <dbReference type="Google" id="ProtNLM"/>
    </source>
</evidence>
<protein>
    <recommendedName>
        <fullName evidence="3">Sigma-70 family RNA polymerase sigma factor</fullName>
    </recommendedName>
</protein>